<dbReference type="GeneID" id="92712616"/>
<organism evidence="4 5">
    <name type="scientific">Bacteroides stercorirosoris</name>
    <dbReference type="NCBI Taxonomy" id="871324"/>
    <lineage>
        <taxon>Bacteria</taxon>
        <taxon>Pseudomonadati</taxon>
        <taxon>Bacteroidota</taxon>
        <taxon>Bacteroidia</taxon>
        <taxon>Bacteroidales</taxon>
        <taxon>Bacteroidaceae</taxon>
        <taxon>Bacteroides</taxon>
    </lineage>
</organism>
<gene>
    <name evidence="4" type="ORF">SAMN05444350_114120</name>
</gene>
<evidence type="ECO:0000313" key="5">
    <source>
        <dbReference type="Proteomes" id="UP000184192"/>
    </source>
</evidence>
<dbReference type="RefSeq" id="WP_025833241.1">
    <property type="nucleotide sequence ID" value="NZ_FQZN01000014.1"/>
</dbReference>
<keyword evidence="2 4" id="KW-0808">Transferase</keyword>
<sequence>MNMPVISIIVPVYNVEKYIHQCIDSILLQTFTDFEVLLVDDGASDHSGSICDEYAHRDSRIRVFHQENAGVSVARNKGLCEAIGEYVTFVDSDDWIKPDYLNELYKCLLERNRGKGLILGSFEWVYPTRILPVSVEDMLLYHADFYRLITEFICGRMMYVWGKLFNRELIISKKIAFIPDVSCFEDMLFVLDYCCYADYILIKSNYNYCYRVSYSTDTLSSRINSYECELSICREFLLRLKLYQDYYAIADAEMQNAWKTITVLFHKVILAIYCHKNQYSYSKRIRYLRELTLNNRNEIKRMFLPAYLADKIAKYLLLYCSNVCFDIWMRFLYKINFRRMFGHKTN</sequence>
<proteinExistence type="predicted"/>
<dbReference type="CDD" id="cd00761">
    <property type="entry name" value="Glyco_tranf_GTA_type"/>
    <property type="match status" value="1"/>
</dbReference>
<protein>
    <submittedName>
        <fullName evidence="4">Glycosyl transferase family 2</fullName>
    </submittedName>
</protein>
<evidence type="ECO:0000256" key="1">
    <source>
        <dbReference type="ARBA" id="ARBA00022676"/>
    </source>
</evidence>
<dbReference type="InterPro" id="IPR001173">
    <property type="entry name" value="Glyco_trans_2-like"/>
</dbReference>
<dbReference type="InterPro" id="IPR029044">
    <property type="entry name" value="Nucleotide-diphossugar_trans"/>
</dbReference>
<dbReference type="Proteomes" id="UP000184192">
    <property type="component" value="Unassembled WGS sequence"/>
</dbReference>
<evidence type="ECO:0000256" key="2">
    <source>
        <dbReference type="ARBA" id="ARBA00022679"/>
    </source>
</evidence>
<keyword evidence="1" id="KW-0328">Glycosyltransferase</keyword>
<dbReference type="Gene3D" id="3.90.550.10">
    <property type="entry name" value="Spore Coat Polysaccharide Biosynthesis Protein SpsA, Chain A"/>
    <property type="match status" value="1"/>
</dbReference>
<dbReference type="PANTHER" id="PTHR22916:SF51">
    <property type="entry name" value="GLYCOSYLTRANSFERASE EPSH-RELATED"/>
    <property type="match status" value="1"/>
</dbReference>
<evidence type="ECO:0000313" key="4">
    <source>
        <dbReference type="EMBL" id="SHJ07554.1"/>
    </source>
</evidence>
<accession>A0A1M6GCC1</accession>
<dbReference type="AlphaFoldDB" id="A0A1M6GCC1"/>
<name>A0A1M6GCC1_9BACE</name>
<dbReference type="Pfam" id="PF00535">
    <property type="entry name" value="Glycos_transf_2"/>
    <property type="match status" value="1"/>
</dbReference>
<reference evidence="5" key="1">
    <citation type="submission" date="2016-11" db="EMBL/GenBank/DDBJ databases">
        <authorList>
            <person name="Varghese N."/>
            <person name="Submissions S."/>
        </authorList>
    </citation>
    <scope>NUCLEOTIDE SEQUENCE [LARGE SCALE GENOMIC DNA]</scope>
    <source>
        <strain evidence="5">DSM 26884</strain>
    </source>
</reference>
<dbReference type="GO" id="GO:0016758">
    <property type="term" value="F:hexosyltransferase activity"/>
    <property type="evidence" value="ECO:0007669"/>
    <property type="project" value="UniProtKB-ARBA"/>
</dbReference>
<dbReference type="PANTHER" id="PTHR22916">
    <property type="entry name" value="GLYCOSYLTRANSFERASE"/>
    <property type="match status" value="1"/>
</dbReference>
<evidence type="ECO:0000259" key="3">
    <source>
        <dbReference type="Pfam" id="PF00535"/>
    </source>
</evidence>
<keyword evidence="5" id="KW-1185">Reference proteome</keyword>
<dbReference type="EMBL" id="FQZN01000014">
    <property type="protein sequence ID" value="SHJ07554.1"/>
    <property type="molecule type" value="Genomic_DNA"/>
</dbReference>
<dbReference type="SUPFAM" id="SSF53448">
    <property type="entry name" value="Nucleotide-diphospho-sugar transferases"/>
    <property type="match status" value="1"/>
</dbReference>
<feature type="domain" description="Glycosyltransferase 2-like" evidence="3">
    <location>
        <begin position="7"/>
        <end position="108"/>
    </location>
</feature>